<gene>
    <name evidence="3" type="ORF">LDC_03300</name>
</gene>
<proteinExistence type="predicted"/>
<protein>
    <submittedName>
        <fullName evidence="3">Peptidoglycan-binding lysin domain-containing protein</fullName>
    </submittedName>
</protein>
<evidence type="ECO:0000259" key="2">
    <source>
        <dbReference type="PROSITE" id="PS51782"/>
    </source>
</evidence>
<dbReference type="PROSITE" id="PS51782">
    <property type="entry name" value="LYSM"/>
    <property type="match status" value="1"/>
</dbReference>
<dbReference type="CDD" id="cd00118">
    <property type="entry name" value="LysM"/>
    <property type="match status" value="1"/>
</dbReference>
<dbReference type="InterPro" id="IPR036779">
    <property type="entry name" value="LysM_dom_sf"/>
</dbReference>
<evidence type="ECO:0000256" key="1">
    <source>
        <dbReference type="SAM" id="MobiDB-lite"/>
    </source>
</evidence>
<dbReference type="SUPFAM" id="SSF54106">
    <property type="entry name" value="LysM domain"/>
    <property type="match status" value="1"/>
</dbReference>
<accession>F8UI83</accession>
<feature type="compositionally biased region" description="Basic and acidic residues" evidence="1">
    <location>
        <begin position="90"/>
        <end position="99"/>
    </location>
</feature>
<dbReference type="InterPro" id="IPR018392">
    <property type="entry name" value="LysM"/>
</dbReference>
<dbReference type="EMBL" id="JF805356">
    <property type="protein sequence ID" value="AEI30740.1"/>
    <property type="molecule type" value="Genomic_DNA"/>
</dbReference>
<dbReference type="Gene3D" id="3.10.350.10">
    <property type="entry name" value="LysM domain"/>
    <property type="match status" value="1"/>
</dbReference>
<reference evidence="3" key="1">
    <citation type="submission" date="2011-04" db="EMBL/GenBank/DDBJ databases">
        <title>Taxonomic and functional metagenomic profiling of the microbial community in the anoxic sediment of a brackish shallow lake (Laguna de Carrizo Central Spain).</title>
        <authorList>
            <consortium name="CONSOLIDER consortium CSD2007-00005"/>
            <person name="Guazzaroni M.-E."/>
            <person name="Richter M."/>
            <person name="Garcia-Salamanca A."/>
            <person name="Yarza P."/>
            <person name="Ferrer M."/>
        </authorList>
    </citation>
    <scope>NUCLEOTIDE SEQUENCE</scope>
</reference>
<feature type="domain" description="LysM" evidence="2">
    <location>
        <begin position="117"/>
        <end position="176"/>
    </location>
</feature>
<name>F8UI83_9ZZZZ</name>
<feature type="non-terminal residue" evidence="3">
    <location>
        <position position="178"/>
    </location>
</feature>
<sequence>MIEYYKSEVIGKSDAQVVLIPGHGGMNYATSHAKTEEGYPSMGAKVMVSISERMPEGKASLVIAENKPAAEKVQRQAVSKKVKVEQTSPSRKDELRSRPDPFAAPAWYKNAVAETQSAYTVKKGDTLWRIAADKLGNPFKYNEIAKTNNIPLKDKTRANGTPYVYALIIPGQKIQITS</sequence>
<evidence type="ECO:0000313" key="3">
    <source>
        <dbReference type="EMBL" id="AEI30740.1"/>
    </source>
</evidence>
<dbReference type="AlphaFoldDB" id="F8UI83"/>
<feature type="region of interest" description="Disordered" evidence="1">
    <location>
        <begin position="74"/>
        <end position="100"/>
    </location>
</feature>
<dbReference type="Pfam" id="PF01476">
    <property type="entry name" value="LysM"/>
    <property type="match status" value="1"/>
</dbReference>
<dbReference type="SMART" id="SM00257">
    <property type="entry name" value="LysM"/>
    <property type="match status" value="1"/>
</dbReference>
<organism evidence="3">
    <name type="scientific">uncultured microorganism</name>
    <dbReference type="NCBI Taxonomy" id="358574"/>
    <lineage>
        <taxon>unclassified sequences</taxon>
        <taxon>environmental samples</taxon>
    </lineage>
</organism>